<dbReference type="OrthoDB" id="6658843at2"/>
<dbReference type="AlphaFoldDB" id="A0A5C7AAH2"/>
<dbReference type="Proteomes" id="UP000321903">
    <property type="component" value="Unassembled WGS sequence"/>
</dbReference>
<comment type="caution">
    <text evidence="2">The sequence shown here is derived from an EMBL/GenBank/DDBJ whole genome shotgun (WGS) entry which is preliminary data.</text>
</comment>
<organism evidence="2 3">
    <name type="scientific">Psychrobacter frigidicola</name>
    <dbReference type="NCBI Taxonomy" id="45611"/>
    <lineage>
        <taxon>Bacteria</taxon>
        <taxon>Pseudomonadati</taxon>
        <taxon>Pseudomonadota</taxon>
        <taxon>Gammaproteobacteria</taxon>
        <taxon>Moraxellales</taxon>
        <taxon>Moraxellaceae</taxon>
        <taxon>Psychrobacter</taxon>
    </lineage>
</organism>
<feature type="region of interest" description="Disordered" evidence="1">
    <location>
        <begin position="115"/>
        <end position="178"/>
    </location>
</feature>
<reference evidence="2 3" key="1">
    <citation type="submission" date="2019-08" db="EMBL/GenBank/DDBJ databases">
        <title>Genome sequence of Psychrobacter frigidicola ACAM304 (type strain).</title>
        <authorList>
            <person name="Bowman J.P."/>
        </authorList>
    </citation>
    <scope>NUCLEOTIDE SEQUENCE [LARGE SCALE GENOMIC DNA]</scope>
    <source>
        <strain evidence="2 3">ACAM 304</strain>
    </source>
</reference>
<gene>
    <name evidence="2" type="ORF">ES754_02335</name>
</gene>
<dbReference type="RefSeq" id="WP_147221688.1">
    <property type="nucleotide sequence ID" value="NZ_CAJGYY010000001.1"/>
</dbReference>
<dbReference type="EMBL" id="VORZ01000001">
    <property type="protein sequence ID" value="TXD97823.1"/>
    <property type="molecule type" value="Genomic_DNA"/>
</dbReference>
<sequence length="178" mass="19480">MSLPLLKPLLLTVGATSLVFFGGVIALSTQSPDVDNVLSVTNPITQPQSTQPSSLAALTAAQANELAKQNAPDAILQATPELINYNGTAAYEVLLDSGATYIDANLGTVLNPVATNNDYVEDDDDDYKDKRHDDDKHKSDKHHSKKHDDEDYKEKGRLITTSYQQHNEDGFDEDSYDD</sequence>
<name>A0A5C7AAH2_9GAMM</name>
<keyword evidence="3" id="KW-1185">Reference proteome</keyword>
<feature type="compositionally biased region" description="Basic and acidic residues" evidence="1">
    <location>
        <begin position="146"/>
        <end position="157"/>
    </location>
</feature>
<evidence type="ECO:0000313" key="3">
    <source>
        <dbReference type="Proteomes" id="UP000321903"/>
    </source>
</evidence>
<evidence type="ECO:0000313" key="2">
    <source>
        <dbReference type="EMBL" id="TXD97823.1"/>
    </source>
</evidence>
<feature type="compositionally biased region" description="Basic and acidic residues" evidence="1">
    <location>
        <begin position="127"/>
        <end position="138"/>
    </location>
</feature>
<accession>A0A5C7AAH2</accession>
<evidence type="ECO:0000256" key="1">
    <source>
        <dbReference type="SAM" id="MobiDB-lite"/>
    </source>
</evidence>
<proteinExistence type="predicted"/>
<protein>
    <submittedName>
        <fullName evidence="2">PepSY domain-containing protein</fullName>
    </submittedName>
</protein>